<protein>
    <submittedName>
        <fullName evidence="1">DUF3558 domain-containing protein</fullName>
    </submittedName>
</protein>
<name>A0A6C1U327_9CORY</name>
<organism evidence="1 2">
    <name type="scientific">Corynebacterium sanguinis</name>
    <dbReference type="NCBI Taxonomy" id="2594913"/>
    <lineage>
        <taxon>Bacteria</taxon>
        <taxon>Bacillati</taxon>
        <taxon>Actinomycetota</taxon>
        <taxon>Actinomycetes</taxon>
        <taxon>Mycobacteriales</taxon>
        <taxon>Corynebacteriaceae</taxon>
        <taxon>Corynebacterium</taxon>
    </lineage>
</organism>
<dbReference type="InterPro" id="IPR024520">
    <property type="entry name" value="DUF3558"/>
</dbReference>
<comment type="caution">
    <text evidence="1">The sequence shown here is derived from an EMBL/GenBank/DDBJ whole genome shotgun (WGS) entry which is preliminary data.</text>
</comment>
<evidence type="ECO:0000313" key="1">
    <source>
        <dbReference type="EMBL" id="TVS29840.1"/>
    </source>
</evidence>
<gene>
    <name evidence="1" type="ORF">EKI59_02665</name>
</gene>
<dbReference type="EMBL" id="RXIR01000003">
    <property type="protein sequence ID" value="TVS29840.1"/>
    <property type="molecule type" value="Genomic_DNA"/>
</dbReference>
<evidence type="ECO:0000313" key="2">
    <source>
        <dbReference type="Proteomes" id="UP000336646"/>
    </source>
</evidence>
<dbReference type="Proteomes" id="UP000336646">
    <property type="component" value="Unassembled WGS sequence"/>
</dbReference>
<dbReference type="AlphaFoldDB" id="A0A6C1U327"/>
<reference evidence="1 2" key="1">
    <citation type="submission" date="2018-12" db="EMBL/GenBank/DDBJ databases">
        <title>Corynebacterium sanguinis sp. nov., a clinically-associated and environmental corynebacterium.</title>
        <authorList>
            <person name="Gonzales-Siles L."/>
            <person name="Jaen-Luchoro D."/>
            <person name="Cardew S."/>
            <person name="Inganas E."/>
            <person name="Ohlen M."/>
            <person name="Jensie-Markopolous S."/>
            <person name="Pinyeiro-Iglesias B."/>
            <person name="Molin K."/>
            <person name="Skovbjerg S."/>
            <person name="Svensson-Stadler L."/>
            <person name="Funke G."/>
            <person name="Moore E.R.B."/>
        </authorList>
    </citation>
    <scope>NUCLEOTIDE SEQUENCE [LARGE SCALE GENOMIC DNA]</scope>
    <source>
        <strain evidence="1 2">58734</strain>
    </source>
</reference>
<proteinExistence type="predicted"/>
<dbReference type="OrthoDB" id="4408965at2"/>
<dbReference type="RefSeq" id="WP_144742178.1">
    <property type="nucleotide sequence ID" value="NZ_JALXSX010000033.1"/>
</dbReference>
<accession>A0A6C1U327</accession>
<dbReference type="Pfam" id="PF12079">
    <property type="entry name" value="DUF3558"/>
    <property type="match status" value="1"/>
</dbReference>
<sequence length="235" mass="24160">MLCCCWRGCGQAESAVFLGLRQCGGLSVRRFGVFVGLVGVVGLVSGCASGADVGVLGQTGAAGPASSEAAVSPEPAAFHFDSGDLVIGPFDPEEVKHNLFDPCTEISDAEFAAAGMVKSEVQPEQSALNDRYISTCALDDDDDYGVVLVVANAADRNIILSSSPSYTVSSLVPPGAFAFGAPSGLGDSCDVAVETDRGTLSVSVGSARMLNDPSTLCSQAEELMNALYEQHSVDH</sequence>